<comment type="caution">
    <text evidence="2">The sequence shown here is derived from an EMBL/GenBank/DDBJ whole genome shotgun (WGS) entry which is preliminary data.</text>
</comment>
<gene>
    <name evidence="2" type="ORF">NLJ89_g2542</name>
</gene>
<evidence type="ECO:0000313" key="3">
    <source>
        <dbReference type="Proteomes" id="UP001148786"/>
    </source>
</evidence>
<dbReference type="AlphaFoldDB" id="A0A9W8K745"/>
<feature type="compositionally biased region" description="Basic and acidic residues" evidence="1">
    <location>
        <begin position="93"/>
        <end position="111"/>
    </location>
</feature>
<sequence length="127" mass="14264">MMSRITLNLRRAGEQLNSETDTVPKSFLFDHRRRARQASKVIWDTLSFSRGVRTTQQRIAIASVTRDIELTFARPVTSTMLATPDAGAGVENPYEKSLRPTNEDLKLEGPRRPPPAITIQSDSNQIV</sequence>
<evidence type="ECO:0000256" key="1">
    <source>
        <dbReference type="SAM" id="MobiDB-lite"/>
    </source>
</evidence>
<reference evidence="2" key="1">
    <citation type="submission" date="2022-07" db="EMBL/GenBank/DDBJ databases">
        <title>Genome Sequence of Agrocybe chaxingu.</title>
        <authorList>
            <person name="Buettner E."/>
        </authorList>
    </citation>
    <scope>NUCLEOTIDE SEQUENCE</scope>
    <source>
        <strain evidence="2">MP-N11</strain>
    </source>
</reference>
<dbReference type="Proteomes" id="UP001148786">
    <property type="component" value="Unassembled WGS sequence"/>
</dbReference>
<organism evidence="2 3">
    <name type="scientific">Agrocybe chaxingu</name>
    <dbReference type="NCBI Taxonomy" id="84603"/>
    <lineage>
        <taxon>Eukaryota</taxon>
        <taxon>Fungi</taxon>
        <taxon>Dikarya</taxon>
        <taxon>Basidiomycota</taxon>
        <taxon>Agaricomycotina</taxon>
        <taxon>Agaricomycetes</taxon>
        <taxon>Agaricomycetidae</taxon>
        <taxon>Agaricales</taxon>
        <taxon>Agaricineae</taxon>
        <taxon>Strophariaceae</taxon>
        <taxon>Agrocybe</taxon>
    </lineage>
</organism>
<feature type="region of interest" description="Disordered" evidence="1">
    <location>
        <begin position="83"/>
        <end position="127"/>
    </location>
</feature>
<accession>A0A9W8K745</accession>
<feature type="compositionally biased region" description="Polar residues" evidence="1">
    <location>
        <begin position="118"/>
        <end position="127"/>
    </location>
</feature>
<protein>
    <submittedName>
        <fullName evidence="2">Uncharacterized protein</fullName>
    </submittedName>
</protein>
<name>A0A9W8K745_9AGAR</name>
<evidence type="ECO:0000313" key="2">
    <source>
        <dbReference type="EMBL" id="KAJ3514138.1"/>
    </source>
</evidence>
<keyword evidence="3" id="KW-1185">Reference proteome</keyword>
<proteinExistence type="predicted"/>
<dbReference type="EMBL" id="JANKHO010000160">
    <property type="protein sequence ID" value="KAJ3514138.1"/>
    <property type="molecule type" value="Genomic_DNA"/>
</dbReference>